<comment type="caution">
    <text evidence="5">The sequence shown here is derived from an EMBL/GenBank/DDBJ whole genome shotgun (WGS) entry which is preliminary data.</text>
</comment>
<dbReference type="InterPro" id="IPR036390">
    <property type="entry name" value="WH_DNA-bd_sf"/>
</dbReference>
<dbReference type="PANTHER" id="PTHR42756:SF1">
    <property type="entry name" value="TRANSCRIPTIONAL REPRESSOR OF EMRAB OPERON"/>
    <property type="match status" value="1"/>
</dbReference>
<dbReference type="InterPro" id="IPR036388">
    <property type="entry name" value="WH-like_DNA-bd_sf"/>
</dbReference>
<evidence type="ECO:0000259" key="4">
    <source>
        <dbReference type="PROSITE" id="PS50995"/>
    </source>
</evidence>
<dbReference type="SUPFAM" id="SSF46785">
    <property type="entry name" value="Winged helix' DNA-binding domain"/>
    <property type="match status" value="1"/>
</dbReference>
<dbReference type="PANTHER" id="PTHR42756">
    <property type="entry name" value="TRANSCRIPTIONAL REGULATOR, MARR"/>
    <property type="match status" value="1"/>
</dbReference>
<dbReference type="GO" id="GO:0003700">
    <property type="term" value="F:DNA-binding transcription factor activity"/>
    <property type="evidence" value="ECO:0007669"/>
    <property type="project" value="InterPro"/>
</dbReference>
<keyword evidence="3" id="KW-0804">Transcription</keyword>
<keyword evidence="2" id="KW-0238">DNA-binding</keyword>
<dbReference type="InterPro" id="IPR023187">
    <property type="entry name" value="Tscrpt_reg_MarR-type_CS"/>
</dbReference>
<reference evidence="5 6" key="1">
    <citation type="submission" date="2018-04" db="EMBL/GenBank/DDBJ databases">
        <title>Novel actinobacteria from marine sediment.</title>
        <authorList>
            <person name="Ng Z.Y."/>
            <person name="Tan G.Y.A."/>
        </authorList>
    </citation>
    <scope>NUCLEOTIDE SEQUENCE [LARGE SCALE GENOMIC DNA]</scope>
    <source>
        <strain evidence="5 6">TPS81</strain>
    </source>
</reference>
<dbReference type="GO" id="GO:0003677">
    <property type="term" value="F:DNA binding"/>
    <property type="evidence" value="ECO:0007669"/>
    <property type="project" value="UniProtKB-KW"/>
</dbReference>
<dbReference type="PRINTS" id="PR00598">
    <property type="entry name" value="HTHMARR"/>
</dbReference>
<evidence type="ECO:0000256" key="1">
    <source>
        <dbReference type="ARBA" id="ARBA00023015"/>
    </source>
</evidence>
<dbReference type="Pfam" id="PF01047">
    <property type="entry name" value="MarR"/>
    <property type="match status" value="1"/>
</dbReference>
<evidence type="ECO:0000256" key="3">
    <source>
        <dbReference type="ARBA" id="ARBA00023163"/>
    </source>
</evidence>
<keyword evidence="6" id="KW-1185">Reference proteome</keyword>
<evidence type="ECO:0000313" key="5">
    <source>
        <dbReference type="EMBL" id="RCV52557.1"/>
    </source>
</evidence>
<dbReference type="AlphaFoldDB" id="A0A368T0L7"/>
<keyword evidence="1" id="KW-0805">Transcription regulation</keyword>
<organism evidence="5 6">
    <name type="scientific">Marinitenerispora sediminis</name>
    <dbReference type="NCBI Taxonomy" id="1931232"/>
    <lineage>
        <taxon>Bacteria</taxon>
        <taxon>Bacillati</taxon>
        <taxon>Actinomycetota</taxon>
        <taxon>Actinomycetes</taxon>
        <taxon>Streptosporangiales</taxon>
        <taxon>Nocardiopsidaceae</taxon>
        <taxon>Marinitenerispora</taxon>
    </lineage>
</organism>
<dbReference type="PROSITE" id="PS01117">
    <property type="entry name" value="HTH_MARR_1"/>
    <property type="match status" value="1"/>
</dbReference>
<protein>
    <submittedName>
        <fullName evidence="5">MarR family transcriptional regulator</fullName>
    </submittedName>
</protein>
<sequence>MSAVEESWTRALERILELTVLLHQDAARGLARDGLTTSRATLLWKLREIGPAPQRRLAEELDVSPRNVTGLVDALEATGFVTREHDPADRRASLVTLTEHGASVVERLRRQRDELARDLFGAMPETRFDAFTAGLDDVLRRLHTLVAEEARAADGAAPS</sequence>
<dbReference type="EMBL" id="QEIN01000217">
    <property type="protein sequence ID" value="RCV52557.1"/>
    <property type="molecule type" value="Genomic_DNA"/>
</dbReference>
<accession>A0A368T0L7</accession>
<feature type="domain" description="HTH marR-type" evidence="4">
    <location>
        <begin position="5"/>
        <end position="144"/>
    </location>
</feature>
<dbReference type="OrthoDB" id="5432081at2"/>
<proteinExistence type="predicted"/>
<dbReference type="InterPro" id="IPR000835">
    <property type="entry name" value="HTH_MarR-typ"/>
</dbReference>
<name>A0A368T0L7_9ACTN</name>
<dbReference type="Proteomes" id="UP000253318">
    <property type="component" value="Unassembled WGS sequence"/>
</dbReference>
<gene>
    <name evidence="5" type="ORF">DEF24_21815</name>
</gene>
<dbReference type="Gene3D" id="1.10.10.10">
    <property type="entry name" value="Winged helix-like DNA-binding domain superfamily/Winged helix DNA-binding domain"/>
    <property type="match status" value="1"/>
</dbReference>
<evidence type="ECO:0000313" key="6">
    <source>
        <dbReference type="Proteomes" id="UP000253318"/>
    </source>
</evidence>
<dbReference type="RefSeq" id="WP_114400305.1">
    <property type="nucleotide sequence ID" value="NZ_QEIM01000206.1"/>
</dbReference>
<dbReference type="PROSITE" id="PS50995">
    <property type="entry name" value="HTH_MARR_2"/>
    <property type="match status" value="1"/>
</dbReference>
<evidence type="ECO:0000256" key="2">
    <source>
        <dbReference type="ARBA" id="ARBA00023125"/>
    </source>
</evidence>
<dbReference type="SMART" id="SM00347">
    <property type="entry name" value="HTH_MARR"/>
    <property type="match status" value="1"/>
</dbReference>